<dbReference type="Gene3D" id="3.40.1830.10">
    <property type="entry name" value="Thermophilic metalloprotease (M29)"/>
    <property type="match status" value="1"/>
</dbReference>
<dbReference type="GO" id="GO:0008237">
    <property type="term" value="F:metallopeptidase activity"/>
    <property type="evidence" value="ECO:0007669"/>
    <property type="project" value="UniProtKB-KW"/>
</dbReference>
<name>A0A366I5M1_9FIRM</name>
<gene>
    <name evidence="10" type="ORF">DES36_11137</name>
</gene>
<evidence type="ECO:0000256" key="9">
    <source>
        <dbReference type="ARBA" id="ARBA00023049"/>
    </source>
</evidence>
<evidence type="ECO:0000256" key="7">
    <source>
        <dbReference type="ARBA" id="ARBA00022723"/>
    </source>
</evidence>
<dbReference type="InterPro" id="IPR035097">
    <property type="entry name" value="M29_N-terminal"/>
</dbReference>
<keyword evidence="6" id="KW-0645">Protease</keyword>
<dbReference type="Proteomes" id="UP000253490">
    <property type="component" value="Unassembled WGS sequence"/>
</dbReference>
<reference evidence="10 11" key="1">
    <citation type="submission" date="2018-06" db="EMBL/GenBank/DDBJ databases">
        <title>Genomic Encyclopedia of Type Strains, Phase IV (KMG-IV): sequencing the most valuable type-strain genomes for metagenomic binning, comparative biology and taxonomic classification.</title>
        <authorList>
            <person name="Goeker M."/>
        </authorList>
    </citation>
    <scope>NUCLEOTIDE SEQUENCE [LARGE SCALE GENOMIC DNA]</scope>
    <source>
        <strain evidence="10 11">DSM 22112</strain>
    </source>
</reference>
<comment type="similarity">
    <text evidence="4">Belongs to the peptidase M29 family.</text>
</comment>
<dbReference type="AlphaFoldDB" id="A0A366I5M1"/>
<keyword evidence="5 10" id="KW-0031">Aminopeptidase</keyword>
<dbReference type="PANTHER" id="PTHR34448">
    <property type="entry name" value="AMINOPEPTIDASE"/>
    <property type="match status" value="1"/>
</dbReference>
<comment type="cofactor">
    <cofactor evidence="1">
        <name>Co(2+)</name>
        <dbReference type="ChEBI" id="CHEBI:48828"/>
    </cofactor>
</comment>
<comment type="cofactor">
    <cofactor evidence="2">
        <name>Mg(2+)</name>
        <dbReference type="ChEBI" id="CHEBI:18420"/>
    </cofactor>
</comment>
<comment type="caution">
    <text evidence="10">The sequence shown here is derived from an EMBL/GenBank/DDBJ whole genome shotgun (WGS) entry which is preliminary data.</text>
</comment>
<protein>
    <submittedName>
        <fullName evidence="10">Aminopeptidase</fullName>
    </submittedName>
</protein>
<dbReference type="RefSeq" id="WP_113920929.1">
    <property type="nucleotide sequence ID" value="NZ_QNRX01000011.1"/>
</dbReference>
<keyword evidence="8" id="KW-0378">Hydrolase</keyword>
<dbReference type="EMBL" id="QNRX01000011">
    <property type="protein sequence ID" value="RBP62607.1"/>
    <property type="molecule type" value="Genomic_DNA"/>
</dbReference>
<evidence type="ECO:0000313" key="10">
    <source>
        <dbReference type="EMBL" id="RBP62607.1"/>
    </source>
</evidence>
<keyword evidence="11" id="KW-1185">Reference proteome</keyword>
<keyword evidence="7" id="KW-0479">Metal-binding</keyword>
<keyword evidence="9" id="KW-0482">Metalloprotease</keyword>
<evidence type="ECO:0000313" key="11">
    <source>
        <dbReference type="Proteomes" id="UP000253490"/>
    </source>
</evidence>
<dbReference type="GO" id="GO:0004177">
    <property type="term" value="F:aminopeptidase activity"/>
    <property type="evidence" value="ECO:0007669"/>
    <property type="project" value="UniProtKB-KW"/>
</dbReference>
<evidence type="ECO:0000256" key="6">
    <source>
        <dbReference type="ARBA" id="ARBA00022670"/>
    </source>
</evidence>
<dbReference type="InterPro" id="IPR052170">
    <property type="entry name" value="M29_Exopeptidase"/>
</dbReference>
<evidence type="ECO:0000256" key="1">
    <source>
        <dbReference type="ARBA" id="ARBA00001941"/>
    </source>
</evidence>
<comment type="cofactor">
    <cofactor evidence="3">
        <name>Zn(2+)</name>
        <dbReference type="ChEBI" id="CHEBI:29105"/>
    </cofactor>
</comment>
<evidence type="ECO:0000256" key="2">
    <source>
        <dbReference type="ARBA" id="ARBA00001946"/>
    </source>
</evidence>
<evidence type="ECO:0000256" key="5">
    <source>
        <dbReference type="ARBA" id="ARBA00022438"/>
    </source>
</evidence>
<dbReference type="GO" id="GO:0046872">
    <property type="term" value="F:metal ion binding"/>
    <property type="evidence" value="ECO:0007669"/>
    <property type="project" value="UniProtKB-KW"/>
</dbReference>
<dbReference type="OrthoDB" id="9803993at2"/>
<dbReference type="SUPFAM" id="SSF144052">
    <property type="entry name" value="Thermophilic metalloprotease-like"/>
    <property type="match status" value="1"/>
</dbReference>
<dbReference type="InterPro" id="IPR000787">
    <property type="entry name" value="Peptidase_M29"/>
</dbReference>
<sequence length="370" mass="41608">MADIRIKKYAQTLINYSLKVEKGNLVVIQGYPVAYPLVEACYEEIIKAGGHPYVILKHDLNEILLKEGSEEQLTYVSSISEEIVKRADKLLNIGGGNNTKYMSNIDPKKISTFNKARANVSKLQSERSAKGELNWTLCMYPTQSSAQEAGMSLREYEEFIYSACFLNDEDPVASWIKIRESQQHIVDYLNSKKHLRIVSKETDIEMDIESRIWMNSDGRNNFPSGEVYSGPIEDSVNGKIRFSFPGIYSGQEIEDIRLTFKDGIVVEATASKGQKLLEALIDIDPGARRVGEVAIGTNYNINRFTKNMLFDEKIGGTIHLALGKSYPLSGGRNTSAIHWDMLCDMRDGGEIYADGELFYKDGKVLDKVVR</sequence>
<dbReference type="Pfam" id="PF02073">
    <property type="entry name" value="Peptidase_M29"/>
    <property type="match status" value="1"/>
</dbReference>
<dbReference type="PANTHER" id="PTHR34448:SF1">
    <property type="entry name" value="BLL6088 PROTEIN"/>
    <property type="match status" value="1"/>
</dbReference>
<dbReference type="GO" id="GO:0006508">
    <property type="term" value="P:proteolysis"/>
    <property type="evidence" value="ECO:0007669"/>
    <property type="project" value="UniProtKB-KW"/>
</dbReference>
<evidence type="ECO:0000256" key="8">
    <source>
        <dbReference type="ARBA" id="ARBA00022801"/>
    </source>
</evidence>
<evidence type="ECO:0000256" key="3">
    <source>
        <dbReference type="ARBA" id="ARBA00001947"/>
    </source>
</evidence>
<organism evidence="10 11">
    <name type="scientific">Alkalibaculum bacchi</name>
    <dbReference type="NCBI Taxonomy" id="645887"/>
    <lineage>
        <taxon>Bacteria</taxon>
        <taxon>Bacillati</taxon>
        <taxon>Bacillota</taxon>
        <taxon>Clostridia</taxon>
        <taxon>Eubacteriales</taxon>
        <taxon>Eubacteriaceae</taxon>
        <taxon>Alkalibaculum</taxon>
    </lineage>
</organism>
<evidence type="ECO:0000256" key="4">
    <source>
        <dbReference type="ARBA" id="ARBA00008236"/>
    </source>
</evidence>
<accession>A0A366I5M1</accession>
<proteinExistence type="inferred from homology"/>